<evidence type="ECO:0000313" key="6">
    <source>
        <dbReference type="EMBL" id="PUE55808.1"/>
    </source>
</evidence>
<evidence type="ECO:0000256" key="1">
    <source>
        <dbReference type="ARBA" id="ARBA00008857"/>
    </source>
</evidence>
<organism evidence="6 7">
    <name type="scientific">Limnohabitans parvus II-B4</name>
    <dbReference type="NCBI Taxonomy" id="1293052"/>
    <lineage>
        <taxon>Bacteria</taxon>
        <taxon>Pseudomonadati</taxon>
        <taxon>Pseudomonadota</taxon>
        <taxon>Betaproteobacteria</taxon>
        <taxon>Burkholderiales</taxon>
        <taxon>Comamonadaceae</taxon>
        <taxon>Limnohabitans</taxon>
    </lineage>
</organism>
<dbReference type="OrthoDB" id="102994at2"/>
<keyword evidence="4" id="KW-0233">DNA recombination</keyword>
<dbReference type="RefSeq" id="WP_108311798.1">
    <property type="nucleotide sequence ID" value="NZ_NESN01000001.1"/>
</dbReference>
<keyword evidence="7" id="KW-1185">Reference proteome</keyword>
<keyword evidence="3" id="KW-0238">DNA-binding</keyword>
<evidence type="ECO:0000256" key="2">
    <source>
        <dbReference type="ARBA" id="ARBA00022908"/>
    </source>
</evidence>
<keyword evidence="2" id="KW-0229">DNA integration</keyword>
<dbReference type="PANTHER" id="PTHR30349">
    <property type="entry name" value="PHAGE INTEGRASE-RELATED"/>
    <property type="match status" value="1"/>
</dbReference>
<sequence>MSAKKETTHIVTEGELVVYRRERSSIWQCRYKVGGVWQRASTKERKLKDAKEVAKELRITAEIRKRDNLPVITRKFRDVAKLAVQRMEQKLANGDGKVSYKDYIRIINEYLIPILGNRLITNIDSTALDYLDAERIRMMERAPSKSTMLSQNAALNMVLDEAVLRNFLTDLNRPKLEAKGRKSTRHPAFTLTEIQAVINNFEAWIERARNAHSKEMRQIMRDYSEMLIDTGARPGKELMNLKWKQIKFTMNPKQTHTGEFVVGDDGEKEEIVLTDLNRGVELIVTGKTGTREIVGRQPTVKVLERIARRMYGVRNNIIDPFKDVVTPNNDDFVLRTKEKKQDVSSAFQHMFERYLEEHNLLYDPKTEQNRVFYSFRHTYATLALTYDKVPIHTLSEQMGTSVQMIERHYSHLKVIEATEQLRGQETRRRIASTSTVEEIYQSAQAKKKAELLTRKPASKKASSKKDK</sequence>
<dbReference type="AlphaFoldDB" id="A0A315EG49"/>
<dbReference type="Gene3D" id="1.10.443.10">
    <property type="entry name" value="Intergrase catalytic core"/>
    <property type="match status" value="1"/>
</dbReference>
<accession>A0A315EG49</accession>
<dbReference type="InterPro" id="IPR050090">
    <property type="entry name" value="Tyrosine_recombinase_XerCD"/>
</dbReference>
<evidence type="ECO:0000313" key="7">
    <source>
        <dbReference type="Proteomes" id="UP000250790"/>
    </source>
</evidence>
<dbReference type="InterPro" id="IPR013762">
    <property type="entry name" value="Integrase-like_cat_sf"/>
</dbReference>
<dbReference type="PANTHER" id="PTHR30349:SF41">
    <property type="entry name" value="INTEGRASE_RECOMBINASE PROTEIN MJ0367-RELATED"/>
    <property type="match status" value="1"/>
</dbReference>
<reference evidence="6 7" key="1">
    <citation type="submission" date="2017-04" db="EMBL/GenBank/DDBJ databases">
        <title>Unexpected and diverse lifestyles within the genus Limnohabitans.</title>
        <authorList>
            <person name="Kasalicky V."/>
            <person name="Mehrshad M."/>
            <person name="Andrei S.-A."/>
            <person name="Salcher M."/>
            <person name="Kratochvilova H."/>
            <person name="Simek K."/>
            <person name="Ghai R."/>
        </authorList>
    </citation>
    <scope>NUCLEOTIDE SEQUENCE [LARGE SCALE GENOMIC DNA]</scope>
    <source>
        <strain evidence="6 7">II-B4</strain>
    </source>
</reference>
<feature type="compositionally biased region" description="Basic residues" evidence="5">
    <location>
        <begin position="456"/>
        <end position="467"/>
    </location>
</feature>
<proteinExistence type="inferred from homology"/>
<evidence type="ECO:0000256" key="4">
    <source>
        <dbReference type="ARBA" id="ARBA00023172"/>
    </source>
</evidence>
<dbReference type="GO" id="GO:0003677">
    <property type="term" value="F:DNA binding"/>
    <property type="evidence" value="ECO:0007669"/>
    <property type="project" value="UniProtKB-KW"/>
</dbReference>
<protein>
    <submittedName>
        <fullName evidence="6">Uncharacterized protein</fullName>
    </submittedName>
</protein>
<feature type="region of interest" description="Disordered" evidence="5">
    <location>
        <begin position="444"/>
        <end position="467"/>
    </location>
</feature>
<dbReference type="GO" id="GO:0006310">
    <property type="term" value="P:DNA recombination"/>
    <property type="evidence" value="ECO:0007669"/>
    <property type="project" value="UniProtKB-KW"/>
</dbReference>
<dbReference type="SUPFAM" id="SSF56349">
    <property type="entry name" value="DNA breaking-rejoining enzymes"/>
    <property type="match status" value="1"/>
</dbReference>
<dbReference type="GO" id="GO:0015074">
    <property type="term" value="P:DNA integration"/>
    <property type="evidence" value="ECO:0007669"/>
    <property type="project" value="UniProtKB-KW"/>
</dbReference>
<dbReference type="InterPro" id="IPR011010">
    <property type="entry name" value="DNA_brk_join_enz"/>
</dbReference>
<evidence type="ECO:0000256" key="3">
    <source>
        <dbReference type="ARBA" id="ARBA00023125"/>
    </source>
</evidence>
<comment type="caution">
    <text evidence="6">The sequence shown here is derived from an EMBL/GenBank/DDBJ whole genome shotgun (WGS) entry which is preliminary data.</text>
</comment>
<comment type="similarity">
    <text evidence="1">Belongs to the 'phage' integrase family.</text>
</comment>
<dbReference type="EMBL" id="NESN01000001">
    <property type="protein sequence ID" value="PUE55808.1"/>
    <property type="molecule type" value="Genomic_DNA"/>
</dbReference>
<dbReference type="Proteomes" id="UP000250790">
    <property type="component" value="Unassembled WGS sequence"/>
</dbReference>
<gene>
    <name evidence="6" type="ORF">B9Z37_04530</name>
</gene>
<evidence type="ECO:0000256" key="5">
    <source>
        <dbReference type="SAM" id="MobiDB-lite"/>
    </source>
</evidence>
<name>A0A315EG49_9BURK</name>